<dbReference type="InterPro" id="IPR007694">
    <property type="entry name" value="DNA_helicase_DnaB-like_C"/>
</dbReference>
<evidence type="ECO:0000256" key="10">
    <source>
        <dbReference type="ARBA" id="ARBA00048954"/>
    </source>
</evidence>
<dbReference type="Pfam" id="PF03796">
    <property type="entry name" value="DnaB_C"/>
    <property type="match status" value="1"/>
</dbReference>
<dbReference type="EMBL" id="CABWIF010000019">
    <property type="protein sequence ID" value="VWL96171.1"/>
    <property type="molecule type" value="Genomic_DNA"/>
</dbReference>
<reference evidence="14 15" key="1">
    <citation type="submission" date="2019-10" db="EMBL/GenBank/DDBJ databases">
        <authorList>
            <person name="Wolf R A."/>
        </authorList>
    </citation>
    <scope>NUCLEOTIDE SEQUENCE [LARGE SCALE GENOMIC DNA]</scope>
    <source>
        <strain evidence="14">Collinsella_aerofaciens_DSM_13712</strain>
    </source>
</reference>
<keyword evidence="7 12" id="KW-0067">ATP-binding</keyword>
<evidence type="ECO:0000256" key="1">
    <source>
        <dbReference type="ARBA" id="ARBA00008428"/>
    </source>
</evidence>
<dbReference type="InterPro" id="IPR016136">
    <property type="entry name" value="DNA_helicase_N/primase_C"/>
</dbReference>
<name>A0A5K1J231_9ACTN</name>
<evidence type="ECO:0000313" key="15">
    <source>
        <dbReference type="Proteomes" id="UP000368032"/>
    </source>
</evidence>
<dbReference type="InterPro" id="IPR027417">
    <property type="entry name" value="P-loop_NTPase"/>
</dbReference>
<dbReference type="PROSITE" id="PS51199">
    <property type="entry name" value="SF4_HELICASE"/>
    <property type="match status" value="1"/>
</dbReference>
<dbReference type="GO" id="GO:1990077">
    <property type="term" value="C:primosome complex"/>
    <property type="evidence" value="ECO:0007669"/>
    <property type="project" value="UniProtKB-UniRule"/>
</dbReference>
<comment type="catalytic activity">
    <reaction evidence="10 12">
        <text>ATP + H2O = ADP + phosphate + H(+)</text>
        <dbReference type="Rhea" id="RHEA:13065"/>
        <dbReference type="ChEBI" id="CHEBI:15377"/>
        <dbReference type="ChEBI" id="CHEBI:15378"/>
        <dbReference type="ChEBI" id="CHEBI:30616"/>
        <dbReference type="ChEBI" id="CHEBI:43474"/>
        <dbReference type="ChEBI" id="CHEBI:456216"/>
        <dbReference type="EC" id="5.6.2.3"/>
    </reaction>
</comment>
<dbReference type="InterPro" id="IPR036185">
    <property type="entry name" value="DNA_heli_DnaB-like_N_sf"/>
</dbReference>
<dbReference type="PANTHER" id="PTHR30153:SF2">
    <property type="entry name" value="REPLICATIVE DNA HELICASE"/>
    <property type="match status" value="1"/>
</dbReference>
<dbReference type="GO" id="GO:0016887">
    <property type="term" value="F:ATP hydrolysis activity"/>
    <property type="evidence" value="ECO:0007669"/>
    <property type="project" value="RHEA"/>
</dbReference>
<dbReference type="GO" id="GO:0005524">
    <property type="term" value="F:ATP binding"/>
    <property type="evidence" value="ECO:0007669"/>
    <property type="project" value="UniProtKB-UniRule"/>
</dbReference>
<evidence type="ECO:0000256" key="4">
    <source>
        <dbReference type="ARBA" id="ARBA00022741"/>
    </source>
</evidence>
<accession>A0A5K1J231</accession>
<evidence type="ECO:0000256" key="11">
    <source>
        <dbReference type="NCBIfam" id="TIGR00665"/>
    </source>
</evidence>
<dbReference type="EC" id="5.6.2.3" evidence="11 12"/>
<dbReference type="GO" id="GO:0043139">
    <property type="term" value="F:5'-3' DNA helicase activity"/>
    <property type="evidence" value="ECO:0007669"/>
    <property type="project" value="UniProtKB-EC"/>
</dbReference>
<dbReference type="Gene3D" id="3.40.50.300">
    <property type="entry name" value="P-loop containing nucleotide triphosphate hydrolases"/>
    <property type="match status" value="1"/>
</dbReference>
<dbReference type="SUPFAM" id="SSF52540">
    <property type="entry name" value="P-loop containing nucleoside triphosphate hydrolases"/>
    <property type="match status" value="1"/>
</dbReference>
<keyword evidence="3 12" id="KW-0235">DNA replication</keyword>
<dbReference type="SUPFAM" id="SSF48024">
    <property type="entry name" value="N-terminal domain of DnaB helicase"/>
    <property type="match status" value="1"/>
</dbReference>
<keyword evidence="2 12" id="KW-0639">Primosome</keyword>
<keyword evidence="4 12" id="KW-0547">Nucleotide-binding</keyword>
<proteinExistence type="inferred from homology"/>
<evidence type="ECO:0000256" key="7">
    <source>
        <dbReference type="ARBA" id="ARBA00022840"/>
    </source>
</evidence>
<evidence type="ECO:0000256" key="6">
    <source>
        <dbReference type="ARBA" id="ARBA00022806"/>
    </source>
</evidence>
<keyword evidence="9" id="KW-0413">Isomerase</keyword>
<evidence type="ECO:0000256" key="8">
    <source>
        <dbReference type="ARBA" id="ARBA00023125"/>
    </source>
</evidence>
<comment type="function">
    <text evidence="12">The main replicative DNA helicase, it participates in initiation and elongation during chromosome replication. Travels ahead of the DNA replisome, separating dsDNA into templates for DNA synthesis. A processive ATP-dependent 5'-3' DNA helicase it has DNA-dependent ATPase activity.</text>
</comment>
<evidence type="ECO:0000256" key="12">
    <source>
        <dbReference type="RuleBase" id="RU362085"/>
    </source>
</evidence>
<gene>
    <name evidence="14" type="primary">dnaC_3</name>
    <name evidence="14" type="ORF">CKJAJONC_01837</name>
</gene>
<sequence>MPLPTKLPSNIEAEKKVLAAAMTNRVSRVEIVASCTESDFFSPSNRTIFKAICDLDAKGIGADCVSVIDGLRSSGKLAAVGGEAYVIELISDDFAQASYEHYVDILRRDTARRNVIAATAEVTSLTNNPPIDTAEYISAVQDTFLAATEQSVPSDYKSMESALRLVLDSAEATRTGGATDHVKTGFSKLDELIGSFEPGQLIVLGARPAVGKSAFAINLATSIASVGTKVCLFSLEMTATEIGQRILASASAGASSGLTIGAIRDGLIKEGDRALAENIVASVSALPIDIDDTPGTTVASIRAKARRMLRGQGKGIIIVDYLQLVDDPKGSKFESRNVQIGKISRSLKILAKELNVPVIALSQLSRQVESRVGKVPQLSDLRDSGSIEQDADIVMFLDRSADDREANMDGRPAKGIANVIVAKNRMGATGTVEFVFKPEYCRFYVAARNVAR</sequence>
<dbReference type="InterPro" id="IPR007692">
    <property type="entry name" value="DNA_helicase_DnaB"/>
</dbReference>
<evidence type="ECO:0000256" key="5">
    <source>
        <dbReference type="ARBA" id="ARBA00022801"/>
    </source>
</evidence>
<keyword evidence="8 12" id="KW-0238">DNA-binding</keyword>
<dbReference type="GO" id="GO:0003677">
    <property type="term" value="F:DNA binding"/>
    <property type="evidence" value="ECO:0007669"/>
    <property type="project" value="UniProtKB-UniRule"/>
</dbReference>
<organism evidence="14 15">
    <name type="scientific">Collinsella aerofaciens</name>
    <dbReference type="NCBI Taxonomy" id="74426"/>
    <lineage>
        <taxon>Bacteria</taxon>
        <taxon>Bacillati</taxon>
        <taxon>Actinomycetota</taxon>
        <taxon>Coriobacteriia</taxon>
        <taxon>Coriobacteriales</taxon>
        <taxon>Coriobacteriaceae</taxon>
        <taxon>Collinsella</taxon>
    </lineage>
</organism>
<evidence type="ECO:0000256" key="2">
    <source>
        <dbReference type="ARBA" id="ARBA00022515"/>
    </source>
</evidence>
<evidence type="ECO:0000259" key="13">
    <source>
        <dbReference type="PROSITE" id="PS51199"/>
    </source>
</evidence>
<evidence type="ECO:0000256" key="3">
    <source>
        <dbReference type="ARBA" id="ARBA00022705"/>
    </source>
</evidence>
<keyword evidence="5 12" id="KW-0378">Hydrolase</keyword>
<dbReference type="PANTHER" id="PTHR30153">
    <property type="entry name" value="REPLICATIVE DNA HELICASE DNAB"/>
    <property type="match status" value="1"/>
</dbReference>
<dbReference type="InterPro" id="IPR007693">
    <property type="entry name" value="DNA_helicase_DnaB-like_N"/>
</dbReference>
<dbReference type="RefSeq" id="WP_152067966.1">
    <property type="nucleotide sequence ID" value="NZ_CABWIF010000019.1"/>
</dbReference>
<comment type="similarity">
    <text evidence="1 12">Belongs to the helicase family. DnaB subfamily.</text>
</comment>
<protein>
    <recommendedName>
        <fullName evidence="11 12">Replicative DNA helicase</fullName>
        <ecNumber evidence="11 12">5.6.2.3</ecNumber>
    </recommendedName>
</protein>
<evidence type="ECO:0000256" key="9">
    <source>
        <dbReference type="ARBA" id="ARBA00023235"/>
    </source>
</evidence>
<dbReference type="AlphaFoldDB" id="A0A5K1J231"/>
<dbReference type="CDD" id="cd00984">
    <property type="entry name" value="DnaB_C"/>
    <property type="match status" value="1"/>
</dbReference>
<evidence type="ECO:0000313" key="14">
    <source>
        <dbReference type="EMBL" id="VWL96171.1"/>
    </source>
</evidence>
<dbReference type="Proteomes" id="UP000368032">
    <property type="component" value="Unassembled WGS sequence"/>
</dbReference>
<keyword evidence="6 12" id="KW-0347">Helicase</keyword>
<dbReference type="Gene3D" id="1.10.860.10">
    <property type="entry name" value="DNAb Helicase, Chain A"/>
    <property type="match status" value="1"/>
</dbReference>
<dbReference type="Pfam" id="PF00772">
    <property type="entry name" value="DnaB"/>
    <property type="match status" value="1"/>
</dbReference>
<dbReference type="NCBIfam" id="TIGR00665">
    <property type="entry name" value="DnaB"/>
    <property type="match status" value="1"/>
</dbReference>
<dbReference type="GO" id="GO:0006269">
    <property type="term" value="P:DNA replication, synthesis of primer"/>
    <property type="evidence" value="ECO:0007669"/>
    <property type="project" value="UniProtKB-UniRule"/>
</dbReference>
<dbReference type="GO" id="GO:0005829">
    <property type="term" value="C:cytosol"/>
    <property type="evidence" value="ECO:0007669"/>
    <property type="project" value="TreeGrafter"/>
</dbReference>
<feature type="domain" description="SF4 helicase" evidence="13">
    <location>
        <begin position="175"/>
        <end position="450"/>
    </location>
</feature>